<feature type="non-terminal residue" evidence="1">
    <location>
        <position position="81"/>
    </location>
</feature>
<reference evidence="1" key="1">
    <citation type="journal article" date="2014" name="Front. Microbiol.">
        <title>High frequency of phylogenetically diverse reductive dehalogenase-homologous genes in deep subseafloor sedimentary metagenomes.</title>
        <authorList>
            <person name="Kawai M."/>
            <person name="Futagami T."/>
            <person name="Toyoda A."/>
            <person name="Takaki Y."/>
            <person name="Nishi S."/>
            <person name="Hori S."/>
            <person name="Arai W."/>
            <person name="Tsubouchi T."/>
            <person name="Morono Y."/>
            <person name="Uchiyama I."/>
            <person name="Ito T."/>
            <person name="Fujiyama A."/>
            <person name="Inagaki F."/>
            <person name="Takami H."/>
        </authorList>
    </citation>
    <scope>NUCLEOTIDE SEQUENCE</scope>
    <source>
        <strain evidence="1">Expedition CK06-06</strain>
    </source>
</reference>
<dbReference type="AlphaFoldDB" id="X1HLN5"/>
<accession>X1HLN5</accession>
<name>X1HLN5_9ZZZZ</name>
<dbReference type="EMBL" id="BARU01015728">
    <property type="protein sequence ID" value="GAH54754.1"/>
    <property type="molecule type" value="Genomic_DNA"/>
</dbReference>
<feature type="non-terminal residue" evidence="1">
    <location>
        <position position="1"/>
    </location>
</feature>
<evidence type="ECO:0008006" key="2">
    <source>
        <dbReference type="Google" id="ProtNLM"/>
    </source>
</evidence>
<gene>
    <name evidence="1" type="ORF">S03H2_26810</name>
</gene>
<comment type="caution">
    <text evidence="1">The sequence shown here is derived from an EMBL/GenBank/DDBJ whole genome shotgun (WGS) entry which is preliminary data.</text>
</comment>
<proteinExistence type="predicted"/>
<organism evidence="1">
    <name type="scientific">marine sediment metagenome</name>
    <dbReference type="NCBI Taxonomy" id="412755"/>
    <lineage>
        <taxon>unclassified sequences</taxon>
        <taxon>metagenomes</taxon>
        <taxon>ecological metagenomes</taxon>
    </lineage>
</organism>
<sequence length="81" mass="8653">LASFLAQHAADPKHVLEPDRIWLTAMVSLDNIANGIAGTAFIAFMSSLTNVAYTATQYALFGTLWSLPAKSLASQWGAIVD</sequence>
<evidence type="ECO:0000313" key="1">
    <source>
        <dbReference type="EMBL" id="GAH54754.1"/>
    </source>
</evidence>
<protein>
    <recommendedName>
        <fullName evidence="2">MFS transporter</fullName>
    </recommendedName>
</protein>